<evidence type="ECO:0000259" key="6">
    <source>
        <dbReference type="Pfam" id="PF04932"/>
    </source>
</evidence>
<evidence type="ECO:0000256" key="2">
    <source>
        <dbReference type="ARBA" id="ARBA00022692"/>
    </source>
</evidence>
<feature type="transmembrane region" description="Helical" evidence="5">
    <location>
        <begin position="230"/>
        <end position="251"/>
    </location>
</feature>
<sequence>MNHILDCLKKVSNKMDELWKNKNLPVYLLVAMLVTLPLKHNIGSLACIVFLLFTFYKAKKTDFSFPKVLLLPILLYVLMFISLIWTIDNKLTIKGLQKEVLLLLIPFAFCTLPKITRNDVNKIIKWYSFTMVGFAIFYFLKAIVRFINSGDKAVFFYHELVTLELNAIYMSVFASLALFYFLVQKKKSIIDKTTFSILIVFILLLSSKNIIVVDLILIIIYYLFFSTIPIKTKLIILSTVIILSISSILFIKPIRERFMIEFETIFVDSSLNKNIEENQGPIYNVSLKQAWSQDQFRQNDFFPGTAFRLFQIRIFIEMLKERNILFTGFGLDASQNKIKEKVKEHNLYPNYGEFNFHNQYIQIFAELGIFGFLIVISMLFVTFRIGIVNKDFIHIAFAVTMIVLFLTESFLSRQRGIIFFIVFYSMFNSVKYCNEQKILK</sequence>
<name>A0A444W1U5_9FLAO</name>
<dbReference type="EMBL" id="JUIV01000002">
    <property type="protein sequence ID" value="RYJ39875.1"/>
    <property type="molecule type" value="Genomic_DNA"/>
</dbReference>
<feature type="transmembrane region" description="Helical" evidence="5">
    <location>
        <begin position="195"/>
        <end position="224"/>
    </location>
</feature>
<feature type="transmembrane region" description="Helical" evidence="5">
    <location>
        <begin position="68"/>
        <end position="87"/>
    </location>
</feature>
<feature type="transmembrane region" description="Helical" evidence="5">
    <location>
        <begin position="127"/>
        <end position="147"/>
    </location>
</feature>
<feature type="transmembrane region" description="Helical" evidence="5">
    <location>
        <begin position="363"/>
        <end position="386"/>
    </location>
</feature>
<protein>
    <submittedName>
        <fullName evidence="7">O-antigen polymerase</fullName>
    </submittedName>
</protein>
<feature type="domain" description="O-antigen ligase-related" evidence="6">
    <location>
        <begin position="196"/>
        <end position="376"/>
    </location>
</feature>
<comment type="subcellular location">
    <subcellularLocation>
        <location evidence="1">Membrane</location>
        <topology evidence="1">Multi-pass membrane protein</topology>
    </subcellularLocation>
</comment>
<comment type="caution">
    <text evidence="7">The sequence shown here is derived from an EMBL/GenBank/DDBJ whole genome shotgun (WGS) entry which is preliminary data.</text>
</comment>
<dbReference type="PANTHER" id="PTHR37422:SF17">
    <property type="entry name" value="O-ANTIGEN LIGASE"/>
    <property type="match status" value="1"/>
</dbReference>
<evidence type="ECO:0000256" key="4">
    <source>
        <dbReference type="ARBA" id="ARBA00023136"/>
    </source>
</evidence>
<dbReference type="GO" id="GO:0016020">
    <property type="term" value="C:membrane"/>
    <property type="evidence" value="ECO:0007669"/>
    <property type="project" value="UniProtKB-SubCell"/>
</dbReference>
<evidence type="ECO:0000256" key="3">
    <source>
        <dbReference type="ARBA" id="ARBA00022989"/>
    </source>
</evidence>
<organism evidence="7 8">
    <name type="scientific">Flavobacterium anhuiense</name>
    <dbReference type="NCBI Taxonomy" id="459526"/>
    <lineage>
        <taxon>Bacteria</taxon>
        <taxon>Pseudomonadati</taxon>
        <taxon>Bacteroidota</taxon>
        <taxon>Flavobacteriia</taxon>
        <taxon>Flavobacteriales</taxon>
        <taxon>Flavobacteriaceae</taxon>
        <taxon>Flavobacterium</taxon>
    </lineage>
</organism>
<accession>A0A444W1U5</accession>
<evidence type="ECO:0000256" key="5">
    <source>
        <dbReference type="SAM" id="Phobius"/>
    </source>
</evidence>
<proteinExistence type="predicted"/>
<keyword evidence="2 5" id="KW-0812">Transmembrane</keyword>
<dbReference type="InterPro" id="IPR051533">
    <property type="entry name" value="WaaL-like"/>
</dbReference>
<dbReference type="PANTHER" id="PTHR37422">
    <property type="entry name" value="TEICHURONIC ACID BIOSYNTHESIS PROTEIN TUAE"/>
    <property type="match status" value="1"/>
</dbReference>
<gene>
    <name evidence="7" type="ORF">NU08_0631</name>
</gene>
<evidence type="ECO:0000313" key="7">
    <source>
        <dbReference type="EMBL" id="RYJ39875.1"/>
    </source>
</evidence>
<keyword evidence="3 5" id="KW-1133">Transmembrane helix</keyword>
<feature type="transmembrane region" description="Helical" evidence="5">
    <location>
        <begin position="26"/>
        <end position="56"/>
    </location>
</feature>
<feature type="transmembrane region" description="Helical" evidence="5">
    <location>
        <begin position="167"/>
        <end position="183"/>
    </location>
</feature>
<dbReference type="AlphaFoldDB" id="A0A444W1U5"/>
<keyword evidence="4 5" id="KW-0472">Membrane</keyword>
<dbReference type="OrthoDB" id="1093278at2"/>
<dbReference type="InterPro" id="IPR007016">
    <property type="entry name" value="O-antigen_ligase-rel_domated"/>
</dbReference>
<dbReference type="Pfam" id="PF04932">
    <property type="entry name" value="Wzy_C"/>
    <property type="match status" value="1"/>
</dbReference>
<evidence type="ECO:0000313" key="8">
    <source>
        <dbReference type="Proteomes" id="UP000290433"/>
    </source>
</evidence>
<dbReference type="Proteomes" id="UP000290433">
    <property type="component" value="Unassembled WGS sequence"/>
</dbReference>
<feature type="transmembrane region" description="Helical" evidence="5">
    <location>
        <begin position="392"/>
        <end position="411"/>
    </location>
</feature>
<reference evidence="7 8" key="1">
    <citation type="submission" date="2014-12" db="EMBL/GenBank/DDBJ databases">
        <title>Genome sequence of Flavobacterium anhuiense RCM74.</title>
        <authorList>
            <person name="Kim J.F."/>
            <person name="Song J.Y."/>
            <person name="Kwak M.-J."/>
            <person name="Lee S.-W."/>
        </authorList>
    </citation>
    <scope>NUCLEOTIDE SEQUENCE [LARGE SCALE GENOMIC DNA]</scope>
    <source>
        <strain evidence="7 8">RCM74</strain>
    </source>
</reference>
<evidence type="ECO:0000256" key="1">
    <source>
        <dbReference type="ARBA" id="ARBA00004141"/>
    </source>
</evidence>